<reference evidence="1 2" key="1">
    <citation type="submission" date="2019-10" db="EMBL/GenBank/DDBJ databases">
        <authorList>
            <person name="Palmer J.M."/>
        </authorList>
    </citation>
    <scope>NUCLEOTIDE SEQUENCE [LARGE SCALE GENOMIC DNA]</scope>
    <source>
        <strain evidence="1 2">TWF730</strain>
    </source>
</reference>
<evidence type="ECO:0000313" key="1">
    <source>
        <dbReference type="EMBL" id="KAK6354079.1"/>
    </source>
</evidence>
<comment type="caution">
    <text evidence="1">The sequence shown here is derived from an EMBL/GenBank/DDBJ whole genome shotgun (WGS) entry which is preliminary data.</text>
</comment>
<proteinExistence type="predicted"/>
<keyword evidence="2" id="KW-1185">Reference proteome</keyword>
<dbReference type="Proteomes" id="UP001373714">
    <property type="component" value="Unassembled WGS sequence"/>
</dbReference>
<evidence type="ECO:0000313" key="2">
    <source>
        <dbReference type="Proteomes" id="UP001373714"/>
    </source>
</evidence>
<accession>A0AAV9V3Q2</accession>
<dbReference type="EMBL" id="JAVHNS010000005">
    <property type="protein sequence ID" value="KAK6354079.1"/>
    <property type="molecule type" value="Genomic_DNA"/>
</dbReference>
<sequence length="210" mass="24351">MLLPSIPEGQTAAQRATLETHIAFLEKAEKDCNKFAERFRTYYGHTQKVCLELTKLRSWDTYQEEKLLIAREGELMHMYCQLSDEVLRIRKHLENIRAEGFAGCIGYIDPYCRCWMAVNGSEETQNGSSAWDFNIPDKRISFLDNKQDILEVGRRAEKAVYFVLGGPDDLLSTSNPNMHPGVDTRELIWPSSSVRQEQQAFRSHRYYFSE</sequence>
<gene>
    <name evidence="1" type="ORF">TWF730_008497</name>
</gene>
<protein>
    <submittedName>
        <fullName evidence="1">Uncharacterized protein</fullName>
    </submittedName>
</protein>
<organism evidence="1 2">
    <name type="scientific">Orbilia blumenaviensis</name>
    <dbReference type="NCBI Taxonomy" id="1796055"/>
    <lineage>
        <taxon>Eukaryota</taxon>
        <taxon>Fungi</taxon>
        <taxon>Dikarya</taxon>
        <taxon>Ascomycota</taxon>
        <taxon>Pezizomycotina</taxon>
        <taxon>Orbiliomycetes</taxon>
        <taxon>Orbiliales</taxon>
        <taxon>Orbiliaceae</taxon>
        <taxon>Orbilia</taxon>
    </lineage>
</organism>
<name>A0AAV9V3Q2_9PEZI</name>
<dbReference type="AlphaFoldDB" id="A0AAV9V3Q2"/>